<feature type="region of interest" description="Disordered" evidence="1">
    <location>
        <begin position="119"/>
        <end position="149"/>
    </location>
</feature>
<feature type="compositionally biased region" description="Low complexity" evidence="1">
    <location>
        <begin position="437"/>
        <end position="446"/>
    </location>
</feature>
<reference evidence="2" key="1">
    <citation type="submission" date="2023-10" db="EMBL/GenBank/DDBJ databases">
        <title>Genome assembly of Pristionchus species.</title>
        <authorList>
            <person name="Yoshida K."/>
            <person name="Sommer R.J."/>
        </authorList>
    </citation>
    <scope>NUCLEOTIDE SEQUENCE</scope>
    <source>
        <strain evidence="2">RS5133</strain>
    </source>
</reference>
<evidence type="ECO:0000313" key="2">
    <source>
        <dbReference type="EMBL" id="GMT11338.1"/>
    </source>
</evidence>
<accession>A0AAV5UYT6</accession>
<feature type="compositionally biased region" description="Low complexity" evidence="1">
    <location>
        <begin position="55"/>
        <end position="74"/>
    </location>
</feature>
<feature type="compositionally biased region" description="Acidic residues" evidence="1">
    <location>
        <begin position="447"/>
        <end position="456"/>
    </location>
</feature>
<name>A0AAV5UYT6_9BILA</name>
<feature type="non-terminal residue" evidence="2">
    <location>
        <position position="1"/>
    </location>
</feature>
<dbReference type="Proteomes" id="UP001432322">
    <property type="component" value="Unassembled WGS sequence"/>
</dbReference>
<comment type="caution">
    <text evidence="2">The sequence shown here is derived from an EMBL/GenBank/DDBJ whole genome shotgun (WGS) entry which is preliminary data.</text>
</comment>
<evidence type="ECO:0000256" key="1">
    <source>
        <dbReference type="SAM" id="MobiDB-lite"/>
    </source>
</evidence>
<feature type="region of interest" description="Disordered" evidence="1">
    <location>
        <begin position="1"/>
        <end position="76"/>
    </location>
</feature>
<evidence type="ECO:0000313" key="3">
    <source>
        <dbReference type="Proteomes" id="UP001432322"/>
    </source>
</evidence>
<keyword evidence="3" id="KW-1185">Reference proteome</keyword>
<feature type="compositionally biased region" description="Basic residues" evidence="1">
    <location>
        <begin position="125"/>
        <end position="136"/>
    </location>
</feature>
<gene>
    <name evidence="2" type="ORF">PFISCL1PPCAC_2635</name>
</gene>
<dbReference type="AlphaFoldDB" id="A0AAV5UYT6"/>
<proteinExistence type="predicted"/>
<sequence length="475" mass="50429">LQPRPSHEIAPPTRSKARGRNPSPPNKLAHTKRPDTVAPPTVINRSTTPSFRPTAAASASASASSNSSSAAAASRRGQKTLGWFLSEQLIEKTGSPSPPVQTKQQHGTAAGVMAGGAVMSAEEKKRRRGGRGHRTRKLTESLSTASEASLPMMETDEEKKGDQALITPSDFYVYDVASDGYYYEQNGAKGWRRRLPQGVQPKKPAGGAAAVAAAVAAAAAQQTGEDQLQQAALAAAMQRNHMNALQAAIGQSAAYNRYYDAPSDGYYFEMASVDGWRKRTAAPSAGAPAAFGRVPAARGPAGYNGGVPMQFMSPFAQMQQAAAASAQQPNQSYGAALARGELPAKCMMESSASSSVSDDLSYPSLSRPTSLDLATAGPFGMGGERKEEDNVLGWNPDKFIEELVGQFSTSARLDAFSDSFGGDLKTPATSMWHRRYSATTSSTTGGEEAEEEEQEEYALTKELENIWKTPTPVQH</sequence>
<dbReference type="EMBL" id="BTSY01000001">
    <property type="protein sequence ID" value="GMT11338.1"/>
    <property type="molecule type" value="Genomic_DNA"/>
</dbReference>
<protein>
    <submittedName>
        <fullName evidence="2">Uncharacterized protein</fullName>
    </submittedName>
</protein>
<organism evidence="2 3">
    <name type="scientific">Pristionchus fissidentatus</name>
    <dbReference type="NCBI Taxonomy" id="1538716"/>
    <lineage>
        <taxon>Eukaryota</taxon>
        <taxon>Metazoa</taxon>
        <taxon>Ecdysozoa</taxon>
        <taxon>Nematoda</taxon>
        <taxon>Chromadorea</taxon>
        <taxon>Rhabditida</taxon>
        <taxon>Rhabditina</taxon>
        <taxon>Diplogasteromorpha</taxon>
        <taxon>Diplogasteroidea</taxon>
        <taxon>Neodiplogasteridae</taxon>
        <taxon>Pristionchus</taxon>
    </lineage>
</organism>
<feature type="region of interest" description="Disordered" evidence="1">
    <location>
        <begin position="435"/>
        <end position="475"/>
    </location>
</feature>